<evidence type="ECO:0000313" key="1">
    <source>
        <dbReference type="EMBL" id="DAE16767.1"/>
    </source>
</evidence>
<proteinExistence type="predicted"/>
<dbReference type="InterPro" id="IPR006450">
    <property type="entry name" value="Phage_HK97_gp6-like"/>
</dbReference>
<accession>A0A8S5QBW5</accession>
<dbReference type="NCBIfam" id="TIGR01560">
    <property type="entry name" value="put_DNA_pack"/>
    <property type="match status" value="1"/>
</dbReference>
<organism evidence="1">
    <name type="scientific">Siphoviridae sp. ctVii20</name>
    <dbReference type="NCBI Taxonomy" id="2825533"/>
    <lineage>
        <taxon>Viruses</taxon>
        <taxon>Duplodnaviria</taxon>
        <taxon>Heunggongvirae</taxon>
        <taxon>Uroviricota</taxon>
        <taxon>Caudoviricetes</taxon>
    </lineage>
</organism>
<sequence>MLVTLEEAKNYLRIDGEEEDSLVAGLISTSENLCKDVIRADKVEEMEAMGDSVKQAVLYGTAYLYEHRENADYHELTMMLRYLLFGVRKEGF</sequence>
<dbReference type="EMBL" id="BK015631">
    <property type="protein sequence ID" value="DAE16767.1"/>
    <property type="molecule type" value="Genomic_DNA"/>
</dbReference>
<name>A0A8S5QBW5_9CAUD</name>
<dbReference type="Gene3D" id="1.10.3230.30">
    <property type="entry name" value="Phage gp6-like head-tail connector protein"/>
    <property type="match status" value="1"/>
</dbReference>
<dbReference type="InterPro" id="IPR021146">
    <property type="entry name" value="Phage_gp6-like_head-tail"/>
</dbReference>
<dbReference type="CDD" id="cd08054">
    <property type="entry name" value="gp6"/>
    <property type="match status" value="1"/>
</dbReference>
<dbReference type="Pfam" id="PF05135">
    <property type="entry name" value="Phage_connect_1"/>
    <property type="match status" value="1"/>
</dbReference>
<reference evidence="1" key="1">
    <citation type="journal article" date="2021" name="Proc. Natl. Acad. Sci. U.S.A.">
        <title>A Catalog of Tens of Thousands of Viruses from Human Metagenomes Reveals Hidden Associations with Chronic Diseases.</title>
        <authorList>
            <person name="Tisza M.J."/>
            <person name="Buck C.B."/>
        </authorList>
    </citation>
    <scope>NUCLEOTIDE SEQUENCE</scope>
    <source>
        <strain evidence="1">CtVii20</strain>
    </source>
</reference>
<protein>
    <submittedName>
        <fullName evidence="1">Head Tail Connector Protein</fullName>
    </submittedName>
</protein>